<evidence type="ECO:0000313" key="4">
    <source>
        <dbReference type="EMBL" id="VEI22668.1"/>
    </source>
</evidence>
<comment type="similarity">
    <text evidence="1">Belongs to the peptidase S33 family.</text>
</comment>
<dbReference type="PANTHER" id="PTHR43248">
    <property type="entry name" value="2-SUCCINYL-6-HYDROXY-2,4-CYCLOHEXADIENE-1-CARBOXYLATE SYNTHASE"/>
    <property type="match status" value="1"/>
</dbReference>
<name>A0A7Z9D6K8_9MICC</name>
<dbReference type="GO" id="GO:0016787">
    <property type="term" value="F:hydrolase activity"/>
    <property type="evidence" value="ECO:0007669"/>
    <property type="project" value="UniProtKB-KW"/>
</dbReference>
<dbReference type="Pfam" id="PF00561">
    <property type="entry name" value="Abhydrolase_1"/>
    <property type="match status" value="1"/>
</dbReference>
<reference evidence="4 5" key="1">
    <citation type="submission" date="2018-12" db="EMBL/GenBank/DDBJ databases">
        <authorList>
            <consortium name="Pathogen Informatics"/>
        </authorList>
    </citation>
    <scope>NUCLEOTIDE SEQUENCE [LARGE SCALE GENOMIC DNA]</scope>
    <source>
        <strain evidence="4 5">NCTC10207</strain>
    </source>
</reference>
<dbReference type="SUPFAM" id="SSF53474">
    <property type="entry name" value="alpha/beta-Hydrolases"/>
    <property type="match status" value="1"/>
</dbReference>
<evidence type="ECO:0000256" key="2">
    <source>
        <dbReference type="ARBA" id="ARBA00022801"/>
    </source>
</evidence>
<keyword evidence="2 4" id="KW-0378">Hydrolase</keyword>
<dbReference type="Proteomes" id="UP000282386">
    <property type="component" value="Chromosome"/>
</dbReference>
<dbReference type="InterPro" id="IPR051601">
    <property type="entry name" value="Serine_prot/Carboxylest_S33"/>
</dbReference>
<dbReference type="InterPro" id="IPR000073">
    <property type="entry name" value="AB_hydrolase_1"/>
</dbReference>
<dbReference type="EMBL" id="LR134479">
    <property type="protein sequence ID" value="VEI22668.1"/>
    <property type="molecule type" value="Genomic_DNA"/>
</dbReference>
<accession>A0A7Z9D6K8</accession>
<evidence type="ECO:0000259" key="3">
    <source>
        <dbReference type="Pfam" id="PF00561"/>
    </source>
</evidence>
<evidence type="ECO:0000313" key="5">
    <source>
        <dbReference type="Proteomes" id="UP000282386"/>
    </source>
</evidence>
<dbReference type="InterPro" id="IPR029058">
    <property type="entry name" value="AB_hydrolase_fold"/>
</dbReference>
<dbReference type="RefSeq" id="WP_126499811.1">
    <property type="nucleotide sequence ID" value="NZ_LR134479.1"/>
</dbReference>
<gene>
    <name evidence="4" type="ORF">NCTC10207_00753</name>
</gene>
<evidence type="ECO:0000256" key="1">
    <source>
        <dbReference type="ARBA" id="ARBA00010088"/>
    </source>
</evidence>
<sequence>MPNVESGFIERPCLSSPGTIRLPYRHYRGPKTPRGTCFFFTGGPGMSNLAFTPPASWLNLVDVVVLEYRGVGESTPALQSPYFTQAMLDPIKKLSLSGSGDVADNLARGFADLKARGVEFSDFGLASMADDVEALRLKLGLGPVLLAGHSFGTRVAQAVQTRHRDSVHGSLLLGANIAPDGLIWFPEETQAVWRRWLQTEQARNTIGEEVASQLMDGWDRNGRWSTADSRALVVAFFMAFEQEQQLRVLRAMLGARNGKNPMWWFMSRLYSPIIRKTFNWADFFVKGYVIDGNPEAVARADSQGERAVFQSPSSLLFSGLDGFFAAGGSREEQIPTDYTNTLLVSGEFDISTPIERWPDEVPREHKIVLPNAGHADSLSAAQEVGVYWLYQLLKMPPIAD</sequence>
<dbReference type="AlphaFoldDB" id="A0A7Z9D6K8"/>
<dbReference type="Gene3D" id="3.40.50.1820">
    <property type="entry name" value="alpha/beta hydrolase"/>
    <property type="match status" value="1"/>
</dbReference>
<proteinExistence type="inferred from homology"/>
<feature type="domain" description="AB hydrolase-1" evidence="3">
    <location>
        <begin position="40"/>
        <end position="378"/>
    </location>
</feature>
<protein>
    <submittedName>
        <fullName evidence="4">Alpha/beta hydrolase family</fullName>
    </submittedName>
</protein>
<organism evidence="4 5">
    <name type="scientific">Rothia aeria</name>
    <dbReference type="NCBI Taxonomy" id="172042"/>
    <lineage>
        <taxon>Bacteria</taxon>
        <taxon>Bacillati</taxon>
        <taxon>Actinomycetota</taxon>
        <taxon>Actinomycetes</taxon>
        <taxon>Micrococcales</taxon>
        <taxon>Micrococcaceae</taxon>
        <taxon>Rothia</taxon>
    </lineage>
</organism>